<dbReference type="PROSITE" id="PS51257">
    <property type="entry name" value="PROKAR_LIPOPROTEIN"/>
    <property type="match status" value="1"/>
</dbReference>
<evidence type="ECO:0000256" key="4">
    <source>
        <dbReference type="ARBA" id="ARBA00022989"/>
    </source>
</evidence>
<feature type="transmembrane region" description="Helical" evidence="6">
    <location>
        <begin position="46"/>
        <end position="69"/>
    </location>
</feature>
<keyword evidence="4 6" id="KW-1133">Transmembrane helix</keyword>
<feature type="transmembrane region" description="Helical" evidence="6">
    <location>
        <begin position="81"/>
        <end position="101"/>
    </location>
</feature>
<feature type="transmembrane region" description="Helical" evidence="6">
    <location>
        <begin position="113"/>
        <end position="142"/>
    </location>
</feature>
<dbReference type="RefSeq" id="WP_380724332.1">
    <property type="nucleotide sequence ID" value="NZ_JBHTLK010000082.1"/>
</dbReference>
<evidence type="ECO:0000256" key="3">
    <source>
        <dbReference type="ARBA" id="ARBA00022692"/>
    </source>
</evidence>
<evidence type="ECO:0000313" key="8">
    <source>
        <dbReference type="EMBL" id="MFD1148919.1"/>
    </source>
</evidence>
<evidence type="ECO:0000259" key="7">
    <source>
        <dbReference type="Pfam" id="PF05231"/>
    </source>
</evidence>
<dbReference type="EMBL" id="JBHTLK010000082">
    <property type="protein sequence ID" value="MFD1148919.1"/>
    <property type="molecule type" value="Genomic_DNA"/>
</dbReference>
<feature type="transmembrane region" description="Helical" evidence="6">
    <location>
        <begin position="185"/>
        <end position="203"/>
    </location>
</feature>
<feature type="transmembrane region" description="Helical" evidence="6">
    <location>
        <begin position="12"/>
        <end position="34"/>
    </location>
</feature>
<proteinExistence type="predicted"/>
<evidence type="ECO:0000256" key="2">
    <source>
        <dbReference type="ARBA" id="ARBA00022475"/>
    </source>
</evidence>
<dbReference type="Proteomes" id="UP001597168">
    <property type="component" value="Unassembled WGS sequence"/>
</dbReference>
<comment type="caution">
    <text evidence="8">The sequence shown here is derived from an EMBL/GenBank/DDBJ whole genome shotgun (WGS) entry which is preliminary data.</text>
</comment>
<name>A0ABW3QW20_9PSEU</name>
<reference evidence="9" key="1">
    <citation type="journal article" date="2019" name="Int. J. Syst. Evol. Microbiol.">
        <title>The Global Catalogue of Microorganisms (GCM) 10K type strain sequencing project: providing services to taxonomists for standard genome sequencing and annotation.</title>
        <authorList>
            <consortium name="The Broad Institute Genomics Platform"/>
            <consortium name="The Broad Institute Genome Sequencing Center for Infectious Disease"/>
            <person name="Wu L."/>
            <person name="Ma J."/>
        </authorList>
    </citation>
    <scope>NUCLEOTIDE SEQUENCE [LARGE SCALE GENOMIC DNA]</scope>
    <source>
        <strain evidence="9">CCUG 60214</strain>
    </source>
</reference>
<comment type="subcellular location">
    <subcellularLocation>
        <location evidence="1">Cell membrane</location>
        <topology evidence="1">Multi-pass membrane protein</topology>
    </subcellularLocation>
</comment>
<keyword evidence="3 6" id="KW-0812">Transmembrane</keyword>
<feature type="transmembrane region" description="Helical" evidence="6">
    <location>
        <begin position="265"/>
        <end position="282"/>
    </location>
</feature>
<evidence type="ECO:0000256" key="5">
    <source>
        <dbReference type="ARBA" id="ARBA00023136"/>
    </source>
</evidence>
<feature type="domain" description="MASE1" evidence="7">
    <location>
        <begin position="14"/>
        <end position="284"/>
    </location>
</feature>
<gene>
    <name evidence="8" type="ORF">ACFQ3T_17450</name>
</gene>
<keyword evidence="9" id="KW-1185">Reference proteome</keyword>
<dbReference type="InterPro" id="IPR007895">
    <property type="entry name" value="MASE1"/>
</dbReference>
<dbReference type="Pfam" id="PF05231">
    <property type="entry name" value="MASE1"/>
    <property type="match status" value="1"/>
</dbReference>
<evidence type="ECO:0000256" key="6">
    <source>
        <dbReference type="SAM" id="Phobius"/>
    </source>
</evidence>
<keyword evidence="5 6" id="KW-0472">Membrane</keyword>
<protein>
    <submittedName>
        <fullName evidence="8">MASE1 domain-containing protein</fullName>
    </submittedName>
</protein>
<accession>A0ABW3QW20</accession>
<evidence type="ECO:0000313" key="9">
    <source>
        <dbReference type="Proteomes" id="UP001597168"/>
    </source>
</evidence>
<organism evidence="8 9">
    <name type="scientific">Saccharothrix hoggarensis</name>
    <dbReference type="NCBI Taxonomy" id="913853"/>
    <lineage>
        <taxon>Bacteria</taxon>
        <taxon>Bacillati</taxon>
        <taxon>Actinomycetota</taxon>
        <taxon>Actinomycetes</taxon>
        <taxon>Pseudonocardiales</taxon>
        <taxon>Pseudonocardiaceae</taxon>
        <taxon>Saccharothrix</taxon>
    </lineage>
</organism>
<feature type="transmembrane region" description="Helical" evidence="6">
    <location>
        <begin position="154"/>
        <end position="173"/>
    </location>
</feature>
<evidence type="ECO:0000256" key="1">
    <source>
        <dbReference type="ARBA" id="ARBA00004651"/>
    </source>
</evidence>
<sequence length="330" mass="34820">MQLPPRLGWYAAHLLVVAACYYVGARLGLLQALVNDQVTPLWPPTGVAVLALVLGGLRMWPGIAVGAFVVNATLGELGTTVLIGAGNTLAPVAAYLLLRRVGFRAELDRTRDALALVFVGAFAGMAVSATVGSGALLATGAITRGDFWSTWTVWWTGDALGVLVFVPLVLALRTLRRRPRPTRRWLEAAALVGSTAVVMAVATTHDLRLMYLVFPFLIWAALRFQHAGTAPCALIAATLAARGAAMASGPFAGLDLVVRMVTLQAFNGTVVLTALLLSAAIAERNAARAAIERTVAQLADVVSQYQPLLLGEGAGLPLKPPEERGKSEER</sequence>
<keyword evidence="2" id="KW-1003">Cell membrane</keyword>